<protein>
    <submittedName>
        <fullName evidence="2">Uncharacterized protein</fullName>
    </submittedName>
</protein>
<dbReference type="Proteomes" id="UP000287467">
    <property type="component" value="Unassembled WGS sequence"/>
</dbReference>
<dbReference type="Proteomes" id="UP000287439">
    <property type="component" value="Unassembled WGS sequence"/>
</dbReference>
<reference evidence="3 4" key="1">
    <citation type="journal article" date="2019" name="Extremophiles">
        <title>Biogeography of thermophiles and predominance of Thermus scotoductus in domestic water heaters.</title>
        <authorList>
            <person name="Wilpiszeski R.L."/>
            <person name="Zhang Z."/>
            <person name="House C.H."/>
        </authorList>
    </citation>
    <scope>NUCLEOTIDE SEQUENCE [LARGE SCALE GENOMIC DNA]</scope>
    <source>
        <strain evidence="2 4">1_S1</strain>
        <strain evidence="1 3">28_S28</strain>
    </source>
</reference>
<proteinExistence type="predicted"/>
<comment type="caution">
    <text evidence="2">The sequence shown here is derived from an EMBL/GenBank/DDBJ whole genome shotgun (WGS) entry which is preliminary data.</text>
</comment>
<evidence type="ECO:0000313" key="3">
    <source>
        <dbReference type="Proteomes" id="UP000287439"/>
    </source>
</evidence>
<evidence type="ECO:0000313" key="2">
    <source>
        <dbReference type="EMBL" id="RTI54050.1"/>
    </source>
</evidence>
<dbReference type="EMBL" id="PEMW01000237">
    <property type="protein sequence ID" value="RTI54050.1"/>
    <property type="molecule type" value="Genomic_DNA"/>
</dbReference>
<dbReference type="EMBL" id="PELV01000206">
    <property type="protein sequence ID" value="RTH18009.1"/>
    <property type="molecule type" value="Genomic_DNA"/>
</dbReference>
<gene>
    <name evidence="2" type="ORF">CSW14_07790</name>
    <name evidence="1" type="ORF">CSW41_06810</name>
</gene>
<dbReference type="AlphaFoldDB" id="A0A430VMP7"/>
<organism evidence="2 4">
    <name type="scientific">Thermus scotoductus</name>
    <dbReference type="NCBI Taxonomy" id="37636"/>
    <lineage>
        <taxon>Bacteria</taxon>
        <taxon>Thermotogati</taxon>
        <taxon>Deinococcota</taxon>
        <taxon>Deinococci</taxon>
        <taxon>Thermales</taxon>
        <taxon>Thermaceae</taxon>
        <taxon>Thermus</taxon>
    </lineage>
</organism>
<evidence type="ECO:0000313" key="4">
    <source>
        <dbReference type="Proteomes" id="UP000287467"/>
    </source>
</evidence>
<accession>A0A430VMP7</accession>
<evidence type="ECO:0000313" key="1">
    <source>
        <dbReference type="EMBL" id="RTH18009.1"/>
    </source>
</evidence>
<feature type="non-terminal residue" evidence="2">
    <location>
        <position position="48"/>
    </location>
</feature>
<name>A0A430VMP7_THESC</name>
<sequence length="48" mass="5081">MELHAADQYLVAPGEAGLLSVYERLSGTRLYPPFPPVELPGGVGGLLE</sequence>